<dbReference type="InterPro" id="IPR000600">
    <property type="entry name" value="ROK"/>
</dbReference>
<keyword evidence="4" id="KW-1185">Reference proteome</keyword>
<gene>
    <name evidence="3" type="ORF">RxyAA322_21470</name>
</gene>
<name>A0A510HNK5_9ACTN</name>
<dbReference type="Pfam" id="PF13412">
    <property type="entry name" value="HTH_24"/>
    <property type="match status" value="1"/>
</dbReference>
<evidence type="ECO:0000313" key="3">
    <source>
        <dbReference type="EMBL" id="BBL80293.1"/>
    </source>
</evidence>
<dbReference type="Pfam" id="PF00480">
    <property type="entry name" value="ROK"/>
    <property type="match status" value="1"/>
</dbReference>
<feature type="compositionally biased region" description="Basic and acidic residues" evidence="2">
    <location>
        <begin position="382"/>
        <end position="394"/>
    </location>
</feature>
<sequence length="394" mass="40987">MVELLREKGPLTRADLARLSGLSRSMVSTIVGELISEGLAVEGDEASGRRHQVGRPGVLVSLNPEAGVVVGVDVGHRRVLVAVANLSHEVLAEVGRDLPLDHGPSTTLDLVAELVREVLEEAGVRWGSVVGVGVGLPAPFEAGTGRIHPSSLAPSWGEVRPVEELRRRLRLPVYVENDANLAALAELVWGAGRGSRDAACVVVSDGIGAGLIVDGRLYRGAMGTAGEIGHTVMDEYGPICRCGNRGCLEMLAGVPAVLELLRPSRGPDLTVGRMLRLAAEGDAACRRAIEDAGRLIGIAVANLCNLFNPERVIINGELSGAGEVLLGPLRASLGRCALPVAATAEVVPGQLGARATVLGGVALVLRETDSFVAPPRGGKPKGVTERTTKGEANR</sequence>
<evidence type="ECO:0000256" key="2">
    <source>
        <dbReference type="SAM" id="MobiDB-lite"/>
    </source>
</evidence>
<dbReference type="PROSITE" id="PS01125">
    <property type="entry name" value="ROK"/>
    <property type="match status" value="1"/>
</dbReference>
<dbReference type="InterPro" id="IPR036390">
    <property type="entry name" value="WH_DNA-bd_sf"/>
</dbReference>
<organism evidence="3 4">
    <name type="scientific">Rubrobacter xylanophilus</name>
    <dbReference type="NCBI Taxonomy" id="49319"/>
    <lineage>
        <taxon>Bacteria</taxon>
        <taxon>Bacillati</taxon>
        <taxon>Actinomycetota</taxon>
        <taxon>Rubrobacteria</taxon>
        <taxon>Rubrobacterales</taxon>
        <taxon>Rubrobacteraceae</taxon>
        <taxon>Rubrobacter</taxon>
    </lineage>
</organism>
<dbReference type="PANTHER" id="PTHR18964">
    <property type="entry name" value="ROK (REPRESSOR, ORF, KINASE) FAMILY"/>
    <property type="match status" value="1"/>
</dbReference>
<dbReference type="PANTHER" id="PTHR18964:SF173">
    <property type="entry name" value="GLUCOKINASE"/>
    <property type="match status" value="1"/>
</dbReference>
<dbReference type="Gene3D" id="1.10.10.10">
    <property type="entry name" value="Winged helix-like DNA-binding domain superfamily/Winged helix DNA-binding domain"/>
    <property type="match status" value="1"/>
</dbReference>
<feature type="region of interest" description="Disordered" evidence="2">
    <location>
        <begin position="372"/>
        <end position="394"/>
    </location>
</feature>
<evidence type="ECO:0000313" key="4">
    <source>
        <dbReference type="Proteomes" id="UP000318065"/>
    </source>
</evidence>
<dbReference type="InterPro" id="IPR036388">
    <property type="entry name" value="WH-like_DNA-bd_sf"/>
</dbReference>
<dbReference type="Gene3D" id="3.30.420.40">
    <property type="match status" value="2"/>
</dbReference>
<dbReference type="InterPro" id="IPR049874">
    <property type="entry name" value="ROK_cs"/>
</dbReference>
<dbReference type="SUPFAM" id="SSF46785">
    <property type="entry name" value="Winged helix' DNA-binding domain"/>
    <property type="match status" value="1"/>
</dbReference>
<accession>A0A510HNK5</accession>
<dbReference type="AlphaFoldDB" id="A0A510HNK5"/>
<dbReference type="EMBL" id="AP019791">
    <property type="protein sequence ID" value="BBL80293.1"/>
    <property type="molecule type" value="Genomic_DNA"/>
</dbReference>
<dbReference type="SUPFAM" id="SSF53067">
    <property type="entry name" value="Actin-like ATPase domain"/>
    <property type="match status" value="1"/>
</dbReference>
<dbReference type="InterPro" id="IPR043129">
    <property type="entry name" value="ATPase_NBD"/>
</dbReference>
<protein>
    <submittedName>
        <fullName evidence="3">Transcriptional regulator</fullName>
    </submittedName>
</protein>
<dbReference type="Proteomes" id="UP000318065">
    <property type="component" value="Chromosome"/>
</dbReference>
<proteinExistence type="inferred from homology"/>
<comment type="similarity">
    <text evidence="1">Belongs to the ROK (NagC/XylR) family.</text>
</comment>
<reference evidence="3" key="1">
    <citation type="journal article" date="2019" name="Microbiol. Resour. Announc.">
        <title>Complete Genome Sequence of Rubrobacter xylanophilus Strain AA3-22, Isolated from Arima Onsen in Japan.</title>
        <authorList>
            <person name="Tomariguchi N."/>
            <person name="Miyazaki K."/>
        </authorList>
    </citation>
    <scope>NUCLEOTIDE SEQUENCE [LARGE SCALE GENOMIC DNA]</scope>
    <source>
        <strain evidence="3">AA3-22</strain>
    </source>
</reference>
<evidence type="ECO:0000256" key="1">
    <source>
        <dbReference type="ARBA" id="ARBA00006479"/>
    </source>
</evidence>